<accession>A0A4V0Z1S1</accession>
<feature type="region of interest" description="Disordered" evidence="1">
    <location>
        <begin position="1"/>
        <end position="36"/>
    </location>
</feature>
<protein>
    <submittedName>
        <fullName evidence="2">Uncharacterized protein</fullName>
    </submittedName>
</protein>
<feature type="region of interest" description="Disordered" evidence="1">
    <location>
        <begin position="100"/>
        <end position="122"/>
    </location>
</feature>
<gene>
    <name evidence="2" type="ORF">EVS81_11525</name>
</gene>
<proteinExistence type="predicted"/>
<dbReference type="AlphaFoldDB" id="A0A4V0Z1S1"/>
<name>A0A4V0Z1S1_9MICO</name>
<keyword evidence="3" id="KW-1185">Reference proteome</keyword>
<organism evidence="2 3">
    <name type="scientific">Leucobacter triazinivorans</name>
    <dbReference type="NCBI Taxonomy" id="1784719"/>
    <lineage>
        <taxon>Bacteria</taxon>
        <taxon>Bacillati</taxon>
        <taxon>Actinomycetota</taxon>
        <taxon>Actinomycetes</taxon>
        <taxon>Micrococcales</taxon>
        <taxon>Microbacteriaceae</taxon>
        <taxon>Leucobacter</taxon>
    </lineage>
</organism>
<reference evidence="2 3" key="1">
    <citation type="submission" date="2019-02" db="EMBL/GenBank/DDBJ databases">
        <authorList>
            <person name="Sun L."/>
            <person name="Pan D."/>
            <person name="Wu X."/>
        </authorList>
    </citation>
    <scope>NUCLEOTIDE SEQUENCE [LARGE SCALE GENOMIC DNA]</scope>
    <source>
        <strain evidence="2 3">JW-1</strain>
    </source>
</reference>
<dbReference type="Proteomes" id="UP000289260">
    <property type="component" value="Chromosome"/>
</dbReference>
<dbReference type="EMBL" id="CP035806">
    <property type="protein sequence ID" value="QBE49389.1"/>
    <property type="molecule type" value="Genomic_DNA"/>
</dbReference>
<sequence>MAGGKRIGASSDAGDEVRALRSYDPGAPSESEMQVVSGTDAAAGRIYRSQMQTAGLAFFADFSRHLREIQSDCEASAAMIEEMHALDDEIASALRHMEVPVDAPASSEASESSSTGGGKTSW</sequence>
<dbReference type="KEGG" id="ltr:EVS81_11525"/>
<evidence type="ECO:0000256" key="1">
    <source>
        <dbReference type="SAM" id="MobiDB-lite"/>
    </source>
</evidence>
<dbReference type="RefSeq" id="WP_130110516.1">
    <property type="nucleotide sequence ID" value="NZ_CP035806.1"/>
</dbReference>
<evidence type="ECO:0000313" key="3">
    <source>
        <dbReference type="Proteomes" id="UP000289260"/>
    </source>
</evidence>
<evidence type="ECO:0000313" key="2">
    <source>
        <dbReference type="EMBL" id="QBE49389.1"/>
    </source>
</evidence>
<feature type="compositionally biased region" description="Low complexity" evidence="1">
    <location>
        <begin position="105"/>
        <end position="114"/>
    </location>
</feature>